<keyword evidence="4 6" id="KW-1133">Transmembrane helix</keyword>
<reference evidence="7" key="1">
    <citation type="submission" date="2018-04" db="EMBL/GenBank/DDBJ databases">
        <authorList>
            <person name="Go L.Y."/>
            <person name="Mitchell J.A."/>
        </authorList>
    </citation>
    <scope>NUCLEOTIDE SEQUENCE</scope>
    <source>
        <tissue evidence="7">Whole organism</tissue>
    </source>
</reference>
<evidence type="ECO:0000256" key="6">
    <source>
        <dbReference type="SAM" id="Phobius"/>
    </source>
</evidence>
<protein>
    <submittedName>
        <fullName evidence="8">CSON013318 protein</fullName>
    </submittedName>
</protein>
<dbReference type="InterPro" id="IPR013604">
    <property type="entry name" value="7TM_chemorcpt"/>
</dbReference>
<evidence type="ECO:0000256" key="1">
    <source>
        <dbReference type="ARBA" id="ARBA00004651"/>
    </source>
</evidence>
<feature type="transmembrane region" description="Helical" evidence="6">
    <location>
        <begin position="127"/>
        <end position="147"/>
    </location>
</feature>
<keyword evidence="2" id="KW-1003">Cell membrane</keyword>
<organism evidence="8">
    <name type="scientific">Culicoides sonorensis</name>
    <name type="common">Biting midge</name>
    <dbReference type="NCBI Taxonomy" id="179676"/>
    <lineage>
        <taxon>Eukaryota</taxon>
        <taxon>Metazoa</taxon>
        <taxon>Ecdysozoa</taxon>
        <taxon>Arthropoda</taxon>
        <taxon>Hexapoda</taxon>
        <taxon>Insecta</taxon>
        <taxon>Pterygota</taxon>
        <taxon>Neoptera</taxon>
        <taxon>Endopterygota</taxon>
        <taxon>Diptera</taxon>
        <taxon>Nematocera</taxon>
        <taxon>Chironomoidea</taxon>
        <taxon>Ceratopogonidae</taxon>
        <taxon>Ceratopogoninae</taxon>
        <taxon>Culicoides</taxon>
        <taxon>Monoculicoides</taxon>
    </lineage>
</organism>
<dbReference type="GO" id="GO:0005886">
    <property type="term" value="C:plasma membrane"/>
    <property type="evidence" value="ECO:0007669"/>
    <property type="project" value="UniProtKB-SubCell"/>
</dbReference>
<comment type="subcellular location">
    <subcellularLocation>
        <location evidence="1">Cell membrane</location>
        <topology evidence="1">Multi-pass membrane protein</topology>
    </subcellularLocation>
</comment>
<dbReference type="GO" id="GO:0050909">
    <property type="term" value="P:sensory perception of taste"/>
    <property type="evidence" value="ECO:0007669"/>
    <property type="project" value="InterPro"/>
</dbReference>
<sequence>MEFGINYSLLKVVYYNSIQGPHWAFSFNYIIINALIWHRLNQLTKQVGLLNTHPNRLQCDKHKVIQYSSFLFNHLVICMDTLNEALWIQILINFNGIFMFNIFTIFGLYRTLFAYTHKLYINTLSRLIWNTSYLIFITIISIFGNMIESESKNLLVVIQRMMDDEKCSWSVIETASFFIKYFANTFTVII</sequence>
<dbReference type="Pfam" id="PF08395">
    <property type="entry name" value="7tm_7"/>
    <property type="match status" value="1"/>
</dbReference>
<dbReference type="VEuPathDB" id="VectorBase:CSON013318"/>
<feature type="transmembrane region" description="Helical" evidence="6">
    <location>
        <begin position="20"/>
        <end position="37"/>
    </location>
</feature>
<dbReference type="EMBL" id="UFQT01000668">
    <property type="protein sequence ID" value="SSX26324.1"/>
    <property type="molecule type" value="Genomic_DNA"/>
</dbReference>
<evidence type="ECO:0000313" key="8">
    <source>
        <dbReference type="EMBL" id="SSX26324.1"/>
    </source>
</evidence>
<evidence type="ECO:0000256" key="2">
    <source>
        <dbReference type="ARBA" id="ARBA00022475"/>
    </source>
</evidence>
<evidence type="ECO:0000256" key="3">
    <source>
        <dbReference type="ARBA" id="ARBA00022692"/>
    </source>
</evidence>
<accession>A0A336M7M6</accession>
<reference evidence="8" key="2">
    <citation type="submission" date="2018-07" db="EMBL/GenBank/DDBJ databases">
        <authorList>
            <person name="Quirk P.G."/>
            <person name="Krulwich T.A."/>
        </authorList>
    </citation>
    <scope>NUCLEOTIDE SEQUENCE</scope>
</reference>
<gene>
    <name evidence="8" type="primary">CSON013318</name>
</gene>
<evidence type="ECO:0000313" key="7">
    <source>
        <dbReference type="EMBL" id="SSX05967.1"/>
    </source>
</evidence>
<dbReference type="EMBL" id="UFQS01000668">
    <property type="protein sequence ID" value="SSX05967.1"/>
    <property type="molecule type" value="Genomic_DNA"/>
</dbReference>
<evidence type="ECO:0000256" key="4">
    <source>
        <dbReference type="ARBA" id="ARBA00022989"/>
    </source>
</evidence>
<keyword evidence="3 6" id="KW-0812">Transmembrane</keyword>
<evidence type="ECO:0000256" key="5">
    <source>
        <dbReference type="ARBA" id="ARBA00023136"/>
    </source>
</evidence>
<feature type="transmembrane region" description="Helical" evidence="6">
    <location>
        <begin position="96"/>
        <end position="115"/>
    </location>
</feature>
<proteinExistence type="predicted"/>
<keyword evidence="5 6" id="KW-0472">Membrane</keyword>
<dbReference type="AlphaFoldDB" id="A0A336M7M6"/>
<name>A0A336M7M6_CULSO</name>